<evidence type="ECO:0000256" key="5">
    <source>
        <dbReference type="PROSITE-ProRule" id="PRU00042"/>
    </source>
</evidence>
<dbReference type="GO" id="GO:0008270">
    <property type="term" value="F:zinc ion binding"/>
    <property type="evidence" value="ECO:0007669"/>
    <property type="project" value="UniProtKB-KW"/>
</dbReference>
<dbReference type="OrthoDB" id="654211at2759"/>
<sequence>MGNRHLLTFTVVGPMHIELESNDKNVATDGEPLHRHGCPVCKNQFVSAEILAAHKCSKRRRRKRKVCSEGVANAPTEKDIVKRRKGRRGEPTSDPQVVTCDECQQSFTSKVRLKFHMQFHEPGKRAAEGRYVCGACGAGSAASFATETEFFDHVHFQHGKRKRWQCPVEGCSKTFFLRSRPRLYCHRATLTKHSRTHSDTRRYVCTSCGKRFLDKQTLDEHSVTHLQDLITELEVWKLHHQTLKVNRGQITFQGNFNKPKYD</sequence>
<dbReference type="EMBL" id="BGZK01000965">
    <property type="protein sequence ID" value="GBP66728.1"/>
    <property type="molecule type" value="Genomic_DNA"/>
</dbReference>
<dbReference type="PROSITE" id="PS00028">
    <property type="entry name" value="ZINC_FINGER_C2H2_1"/>
    <property type="match status" value="2"/>
</dbReference>
<keyword evidence="4" id="KW-0862">Zinc</keyword>
<reference evidence="7 8" key="1">
    <citation type="journal article" date="2019" name="Commun. Biol.">
        <title>The bagworm genome reveals a unique fibroin gene that provides high tensile strength.</title>
        <authorList>
            <person name="Kono N."/>
            <person name="Nakamura H."/>
            <person name="Ohtoshi R."/>
            <person name="Tomita M."/>
            <person name="Numata K."/>
            <person name="Arakawa K."/>
        </authorList>
    </citation>
    <scope>NUCLEOTIDE SEQUENCE [LARGE SCALE GENOMIC DNA]</scope>
</reference>
<dbReference type="PANTHER" id="PTHR24379">
    <property type="entry name" value="KRAB AND ZINC FINGER DOMAIN-CONTAINING"/>
    <property type="match status" value="1"/>
</dbReference>
<dbReference type="Proteomes" id="UP000299102">
    <property type="component" value="Unassembled WGS sequence"/>
</dbReference>
<dbReference type="AlphaFoldDB" id="A0A4C1XTA8"/>
<evidence type="ECO:0000259" key="6">
    <source>
        <dbReference type="PROSITE" id="PS50157"/>
    </source>
</evidence>
<gene>
    <name evidence="7" type="primary">Znf629</name>
    <name evidence="7" type="ORF">EVAR_50107_1</name>
</gene>
<dbReference type="PANTHER" id="PTHR24379:SF121">
    <property type="entry name" value="C2H2-TYPE DOMAIN-CONTAINING PROTEIN"/>
    <property type="match status" value="1"/>
</dbReference>
<keyword evidence="8" id="KW-1185">Reference proteome</keyword>
<proteinExistence type="predicted"/>
<dbReference type="SMART" id="SM00355">
    <property type="entry name" value="ZnF_C2H2"/>
    <property type="match status" value="4"/>
</dbReference>
<evidence type="ECO:0000256" key="2">
    <source>
        <dbReference type="ARBA" id="ARBA00022737"/>
    </source>
</evidence>
<evidence type="ECO:0000313" key="7">
    <source>
        <dbReference type="EMBL" id="GBP66728.1"/>
    </source>
</evidence>
<dbReference type="PROSITE" id="PS50157">
    <property type="entry name" value="ZINC_FINGER_C2H2_2"/>
    <property type="match status" value="2"/>
</dbReference>
<dbReference type="InterPro" id="IPR013087">
    <property type="entry name" value="Znf_C2H2_type"/>
</dbReference>
<evidence type="ECO:0000256" key="4">
    <source>
        <dbReference type="ARBA" id="ARBA00022833"/>
    </source>
</evidence>
<dbReference type="SUPFAM" id="SSF57667">
    <property type="entry name" value="beta-beta-alpha zinc fingers"/>
    <property type="match status" value="2"/>
</dbReference>
<keyword evidence="3 5" id="KW-0863">Zinc-finger</keyword>
<evidence type="ECO:0000256" key="1">
    <source>
        <dbReference type="ARBA" id="ARBA00022723"/>
    </source>
</evidence>
<keyword evidence="1" id="KW-0479">Metal-binding</keyword>
<name>A0A4C1XTA8_EUMVA</name>
<accession>A0A4C1XTA8</accession>
<dbReference type="Gene3D" id="3.30.160.60">
    <property type="entry name" value="Classic Zinc Finger"/>
    <property type="match status" value="2"/>
</dbReference>
<comment type="caution">
    <text evidence="7">The sequence shown here is derived from an EMBL/GenBank/DDBJ whole genome shotgun (WGS) entry which is preliminary data.</text>
</comment>
<feature type="domain" description="C2H2-type" evidence="6">
    <location>
        <begin position="203"/>
        <end position="225"/>
    </location>
</feature>
<keyword evidence="2" id="KW-0677">Repeat</keyword>
<evidence type="ECO:0000256" key="3">
    <source>
        <dbReference type="ARBA" id="ARBA00022771"/>
    </source>
</evidence>
<evidence type="ECO:0000313" key="8">
    <source>
        <dbReference type="Proteomes" id="UP000299102"/>
    </source>
</evidence>
<dbReference type="InterPro" id="IPR036236">
    <property type="entry name" value="Znf_C2H2_sf"/>
</dbReference>
<feature type="domain" description="C2H2-type" evidence="6">
    <location>
        <begin position="98"/>
        <end position="125"/>
    </location>
</feature>
<dbReference type="STRING" id="151549.A0A4C1XTA8"/>
<organism evidence="7 8">
    <name type="scientific">Eumeta variegata</name>
    <name type="common">Bagworm moth</name>
    <name type="synonym">Eumeta japonica</name>
    <dbReference type="NCBI Taxonomy" id="151549"/>
    <lineage>
        <taxon>Eukaryota</taxon>
        <taxon>Metazoa</taxon>
        <taxon>Ecdysozoa</taxon>
        <taxon>Arthropoda</taxon>
        <taxon>Hexapoda</taxon>
        <taxon>Insecta</taxon>
        <taxon>Pterygota</taxon>
        <taxon>Neoptera</taxon>
        <taxon>Endopterygota</taxon>
        <taxon>Lepidoptera</taxon>
        <taxon>Glossata</taxon>
        <taxon>Ditrysia</taxon>
        <taxon>Tineoidea</taxon>
        <taxon>Psychidae</taxon>
        <taxon>Oiketicinae</taxon>
        <taxon>Eumeta</taxon>
    </lineage>
</organism>
<protein>
    <submittedName>
        <fullName evidence="7">Zinc finger protein 629</fullName>
    </submittedName>
</protein>